<dbReference type="AlphaFoldDB" id="A0A380JYZ3"/>
<dbReference type="RefSeq" id="WP_115246494.1">
    <property type="nucleotide sequence ID" value="NZ_JAIEZZ010000002.1"/>
</dbReference>
<accession>A0A380JYZ3</accession>
<sequence>MNIKRQTQFVRIGAPVTIFIGDKHKAVLYNGDSLDIDLPDGQTQLNIKHSRQTAITVSDEDKLLLKDNPLNLLLFWSGVFLILGSHVLLSFDNPLLFYLTMVGFISLASSYFVPRFRWEHN</sequence>
<evidence type="ECO:0000256" key="1">
    <source>
        <dbReference type="SAM" id="Phobius"/>
    </source>
</evidence>
<proteinExistence type="predicted"/>
<keyword evidence="1" id="KW-0472">Membrane</keyword>
<feature type="transmembrane region" description="Helical" evidence="1">
    <location>
        <begin position="70"/>
        <end position="89"/>
    </location>
</feature>
<gene>
    <name evidence="2" type="ORF">NCTC4670_01715</name>
</gene>
<reference evidence="2 3" key="1">
    <citation type="submission" date="2018-06" db="EMBL/GenBank/DDBJ databases">
        <authorList>
            <consortium name="Pathogen Informatics"/>
            <person name="Doyle S."/>
        </authorList>
    </citation>
    <scope>NUCLEOTIDE SEQUENCE [LARGE SCALE GENOMIC DNA]</scope>
    <source>
        <strain evidence="2 3">NCTC4670</strain>
    </source>
</reference>
<feature type="transmembrane region" description="Helical" evidence="1">
    <location>
        <begin position="95"/>
        <end position="113"/>
    </location>
</feature>
<dbReference type="Proteomes" id="UP000254797">
    <property type="component" value="Unassembled WGS sequence"/>
</dbReference>
<protein>
    <submittedName>
        <fullName evidence="2">Membrane protein</fullName>
    </submittedName>
</protein>
<organism evidence="2 3">
    <name type="scientific">Streptococcus dysgalactiae subsp. dysgalactiae</name>
    <dbReference type="NCBI Taxonomy" id="99822"/>
    <lineage>
        <taxon>Bacteria</taxon>
        <taxon>Bacillati</taxon>
        <taxon>Bacillota</taxon>
        <taxon>Bacilli</taxon>
        <taxon>Lactobacillales</taxon>
        <taxon>Streptococcaceae</taxon>
        <taxon>Streptococcus</taxon>
    </lineage>
</organism>
<evidence type="ECO:0000313" key="2">
    <source>
        <dbReference type="EMBL" id="SUN50885.1"/>
    </source>
</evidence>
<keyword evidence="1" id="KW-0812">Transmembrane</keyword>
<keyword evidence="1" id="KW-1133">Transmembrane helix</keyword>
<dbReference type="EMBL" id="UHFG01000004">
    <property type="protein sequence ID" value="SUN50885.1"/>
    <property type="molecule type" value="Genomic_DNA"/>
</dbReference>
<name>A0A380JYZ3_STRDY</name>
<evidence type="ECO:0000313" key="3">
    <source>
        <dbReference type="Proteomes" id="UP000254797"/>
    </source>
</evidence>